<dbReference type="Proteomes" id="UP000677228">
    <property type="component" value="Unassembled WGS sequence"/>
</dbReference>
<name>A0A814W2Z1_9BILA</name>
<evidence type="ECO:0000313" key="3">
    <source>
        <dbReference type="EMBL" id="CAF3641460.1"/>
    </source>
</evidence>
<evidence type="ECO:0000313" key="4">
    <source>
        <dbReference type="EMBL" id="CAF3963197.1"/>
    </source>
</evidence>
<evidence type="ECO:0000313" key="1">
    <source>
        <dbReference type="EMBL" id="CAF0856494.1"/>
    </source>
</evidence>
<dbReference type="Proteomes" id="UP000663829">
    <property type="component" value="Unassembled WGS sequence"/>
</dbReference>
<dbReference type="EMBL" id="CAJOBA010002356">
    <property type="protein sequence ID" value="CAF3641460.1"/>
    <property type="molecule type" value="Genomic_DNA"/>
</dbReference>
<accession>A0A814W2Z1</accession>
<keyword evidence="5" id="KW-1185">Reference proteome</keyword>
<gene>
    <name evidence="2" type="ORF">GPM918_LOCUS23598</name>
    <name evidence="1" type="ORF">OVA965_LOCUS7413</name>
    <name evidence="4" type="ORF">SRO942_LOCUS23597</name>
    <name evidence="3" type="ORF">TMI583_LOCUS7405</name>
</gene>
<evidence type="ECO:0000313" key="2">
    <source>
        <dbReference type="EMBL" id="CAF1198563.1"/>
    </source>
</evidence>
<protein>
    <submittedName>
        <fullName evidence="2">Uncharacterized protein</fullName>
    </submittedName>
</protein>
<sequence length="77" mass="8812">MITAFSLITTDDQVTWIKTINGTYDFQLKNNGSNLLTWQIVRNVIDWGIWKVYGEVDLHIEMHGSNLTQIGGSKEIE</sequence>
<proteinExistence type="predicted"/>
<dbReference type="Proteomes" id="UP000681722">
    <property type="component" value="Unassembled WGS sequence"/>
</dbReference>
<dbReference type="EMBL" id="CAJOBC010008490">
    <property type="protein sequence ID" value="CAF3963197.1"/>
    <property type="molecule type" value="Genomic_DNA"/>
</dbReference>
<reference evidence="2" key="1">
    <citation type="submission" date="2021-02" db="EMBL/GenBank/DDBJ databases">
        <authorList>
            <person name="Nowell W R."/>
        </authorList>
    </citation>
    <scope>NUCLEOTIDE SEQUENCE</scope>
</reference>
<dbReference type="EMBL" id="CAJNOK010002357">
    <property type="protein sequence ID" value="CAF0856494.1"/>
    <property type="molecule type" value="Genomic_DNA"/>
</dbReference>
<organism evidence="2 5">
    <name type="scientific">Didymodactylos carnosus</name>
    <dbReference type="NCBI Taxonomy" id="1234261"/>
    <lineage>
        <taxon>Eukaryota</taxon>
        <taxon>Metazoa</taxon>
        <taxon>Spiralia</taxon>
        <taxon>Gnathifera</taxon>
        <taxon>Rotifera</taxon>
        <taxon>Eurotatoria</taxon>
        <taxon>Bdelloidea</taxon>
        <taxon>Philodinida</taxon>
        <taxon>Philodinidae</taxon>
        <taxon>Didymodactylos</taxon>
    </lineage>
</organism>
<dbReference type="EMBL" id="CAJNOQ010008489">
    <property type="protein sequence ID" value="CAF1198563.1"/>
    <property type="molecule type" value="Genomic_DNA"/>
</dbReference>
<dbReference type="OrthoDB" id="10068271at2759"/>
<comment type="caution">
    <text evidence="2">The sequence shown here is derived from an EMBL/GenBank/DDBJ whole genome shotgun (WGS) entry which is preliminary data.</text>
</comment>
<dbReference type="Proteomes" id="UP000682733">
    <property type="component" value="Unassembled WGS sequence"/>
</dbReference>
<evidence type="ECO:0000313" key="5">
    <source>
        <dbReference type="Proteomes" id="UP000663829"/>
    </source>
</evidence>
<dbReference type="AlphaFoldDB" id="A0A814W2Z1"/>